<name>A0A060N321_CLOBO</name>
<organism evidence="1">
    <name type="scientific">Clostridium botulinum B str. Osaka05</name>
    <dbReference type="NCBI Taxonomy" id="1407017"/>
    <lineage>
        <taxon>Bacteria</taxon>
        <taxon>Bacillati</taxon>
        <taxon>Bacillota</taxon>
        <taxon>Clostridia</taxon>
        <taxon>Eubacteriales</taxon>
        <taxon>Clostridiaceae</taxon>
        <taxon>Clostridium</taxon>
    </lineage>
</organism>
<accession>A0A060N321</accession>
<reference evidence="1" key="1">
    <citation type="submission" date="2013-10" db="EMBL/GenBank/DDBJ databases">
        <title>Draft genome sequence of Clostridium botulinum type B strain Osaka05.</title>
        <authorList>
            <person name="Sakaguchi Y."/>
            <person name="Hosomi K."/>
            <person name="Uchiyama J."/>
            <person name="Ogura Y."/>
            <person name="Sakaguchi M."/>
            <person name="Kohda T."/>
            <person name="Mukamoto M."/>
            <person name="Misawa N."/>
            <person name="Matsuzaki S."/>
            <person name="Hayashi T."/>
            <person name="Kozaki S."/>
        </authorList>
    </citation>
    <scope>NUCLEOTIDE SEQUENCE</scope>
    <source>
        <strain evidence="1">Osaka05</strain>
    </source>
</reference>
<gene>
    <name evidence="1" type="ORF">CBO05P1_077</name>
</gene>
<dbReference type="HOGENOM" id="CLU_2896030_0_0_9"/>
<sequence length="62" mass="7261">MKKYEYMVVYSFSQGTGRIQITTPKPIASYDDVEALDKTIREYNGINKAFAIDFKLLREYTE</sequence>
<dbReference type="AlphaFoldDB" id="A0A060N321"/>
<dbReference type="EMBL" id="BA000058">
    <property type="protein sequence ID" value="BAO04796.1"/>
    <property type="molecule type" value="Genomic_DNA"/>
</dbReference>
<protein>
    <submittedName>
        <fullName evidence="1">OrfP2 protein</fullName>
    </submittedName>
</protein>
<evidence type="ECO:0000313" key="1">
    <source>
        <dbReference type="EMBL" id="BAO04796.1"/>
    </source>
</evidence>
<dbReference type="Proteomes" id="UP000054164">
    <property type="component" value="Unassembled WGS sequence"/>
</dbReference>
<proteinExistence type="predicted"/>